<evidence type="ECO:0000313" key="6">
    <source>
        <dbReference type="Proteomes" id="UP001420932"/>
    </source>
</evidence>
<evidence type="ECO:0000256" key="2">
    <source>
        <dbReference type="SAM" id="MobiDB-lite"/>
    </source>
</evidence>
<keyword evidence="3" id="KW-1133">Transmembrane helix</keyword>
<dbReference type="GO" id="GO:0016757">
    <property type="term" value="F:glycosyltransferase activity"/>
    <property type="evidence" value="ECO:0007669"/>
    <property type="project" value="UniProtKB-KW"/>
</dbReference>
<sequence>MYNWHAQRLPQPRRRRRPRPRRFFNRLRFWGFVAFILCCIRFVHYTYIVHTGTTVQMADSAFELQLEKEGFSTYTRQRSEEMRKKALMVMERFGNDSTSKRTLWFNRKVRPLPRNASPCRGGMVGIHRERRLAVILGHMERDPVSMKLFTVVKNLKERPYVLTIFAMEDGAARPFWEEVGGRVSILSPESSGLTDWSTFEGIIASSLEAKKVMPSLSQDPFCSIPLIWIINEDTLAKRFPFYVEMGLENLIAEWRNTFSRANAVVFSDFSLPMLYNMLDAGNFFVIPGSPVDTWSAENYLKSHSRRREGNHLVVVIVGSTFFYDNSSLEMAFEFRLISFLLMEFTKTHVSSKFIFLCGNSTGRYNGTLQEVASMLGLSHGSLMHYGLDSDVNHILLEADVVLHGSFQDEQGFPPLLFRAMSFGVPVVAPDLPIIKKYITHRKHGLLYGKNLTALPQAFSYIVSAKGLTNFAHEIAESGKMHAKNMLASECINGYAELLESLVKFLPDVSLPKTRRDSLKTVWEWGFLGNDLGNSTNQPMSDTLERKSDILHALEEKFAGLKSSESETIIQEEECPTEEDWDILDEIERNIKHEMQEMEELDERMKKPLKSWDYVYNFARKAEKIDFERNERDEGDLERMGQPFCIYEIYDGAGTWPFLHHGSLYRGLSLSTRDLRSTSDDVNAVSRLGLLNNIYYKDSLCELGGMFAIANKVDNVHGMPWIGFQSWRAAAKKVSLSEKAEKILEETILVENEDAIYYWARLELNRAGTGSKNNLTFWSLCGIANADYCRSVFEKAFRLMYSLPEEFDHAFPLIPEHALGHWSALHSWVMPTPSFLEFMMFSRMFVDSLDMLNTAKETSCMLGISESERKHYFCRMMELLVNVWAYNSARKMIYVDPSNGSLEEQHPFEDREMKVKFFDFKLLKSMDGDLAEAADDQNYPRKGWLWPQTGEVFCQQIYEREREEKYRQEMEKKKKAAEDREQKQKVGKKQHSLGGKIE</sequence>
<dbReference type="EMBL" id="JBBNAF010000001">
    <property type="protein sequence ID" value="KAK9168544.1"/>
    <property type="molecule type" value="Genomic_DNA"/>
</dbReference>
<feature type="domain" description="Glycosyl transferase family 1" evidence="4">
    <location>
        <begin position="355"/>
        <end position="456"/>
    </location>
</feature>
<keyword evidence="1" id="KW-0328">Glycosyltransferase</keyword>
<feature type="region of interest" description="Disordered" evidence="2">
    <location>
        <begin position="964"/>
        <end position="997"/>
    </location>
</feature>
<proteinExistence type="predicted"/>
<dbReference type="InterPro" id="IPR001296">
    <property type="entry name" value="Glyco_trans_1"/>
</dbReference>
<evidence type="ECO:0000313" key="5">
    <source>
        <dbReference type="EMBL" id="KAK9168544.1"/>
    </source>
</evidence>
<evidence type="ECO:0000259" key="4">
    <source>
        <dbReference type="Pfam" id="PF00534"/>
    </source>
</evidence>
<keyword evidence="3" id="KW-0472">Membrane</keyword>
<dbReference type="Proteomes" id="UP001420932">
    <property type="component" value="Unassembled WGS sequence"/>
</dbReference>
<protein>
    <recommendedName>
        <fullName evidence="4">Glycosyl transferase family 1 domain-containing protein</fullName>
    </recommendedName>
</protein>
<dbReference type="PANTHER" id="PTHR46635">
    <property type="entry name" value="GLYCOSYL TRANSFERASE FAMILY 1 PROTEIN"/>
    <property type="match status" value="1"/>
</dbReference>
<dbReference type="Pfam" id="PF00534">
    <property type="entry name" value="Glycos_transf_1"/>
    <property type="match status" value="1"/>
</dbReference>
<keyword evidence="1" id="KW-0808">Transferase</keyword>
<feature type="transmembrane region" description="Helical" evidence="3">
    <location>
        <begin position="23"/>
        <end position="43"/>
    </location>
</feature>
<organism evidence="5 6">
    <name type="scientific">Stephania yunnanensis</name>
    <dbReference type="NCBI Taxonomy" id="152371"/>
    <lineage>
        <taxon>Eukaryota</taxon>
        <taxon>Viridiplantae</taxon>
        <taxon>Streptophyta</taxon>
        <taxon>Embryophyta</taxon>
        <taxon>Tracheophyta</taxon>
        <taxon>Spermatophyta</taxon>
        <taxon>Magnoliopsida</taxon>
        <taxon>Ranunculales</taxon>
        <taxon>Menispermaceae</taxon>
        <taxon>Menispermoideae</taxon>
        <taxon>Cissampelideae</taxon>
        <taxon>Stephania</taxon>
    </lineage>
</organism>
<comment type="caution">
    <text evidence="5">The sequence shown here is derived from an EMBL/GenBank/DDBJ whole genome shotgun (WGS) entry which is preliminary data.</text>
</comment>
<dbReference type="SUPFAM" id="SSF53756">
    <property type="entry name" value="UDP-Glycosyltransferase/glycogen phosphorylase"/>
    <property type="match status" value="1"/>
</dbReference>
<dbReference type="Gene3D" id="3.40.50.2000">
    <property type="entry name" value="Glycogen Phosphorylase B"/>
    <property type="match status" value="1"/>
</dbReference>
<dbReference type="PANTHER" id="PTHR46635:SF2">
    <property type="entry name" value="GLYCOSYL TRANSFERASE FAMILY 1 DOMAIN-CONTAINING PROTEIN"/>
    <property type="match status" value="1"/>
</dbReference>
<name>A0AAP0LHZ6_9MAGN</name>
<dbReference type="AlphaFoldDB" id="A0AAP0LHZ6"/>
<gene>
    <name evidence="5" type="ORF">Syun_000684</name>
</gene>
<reference evidence="5 6" key="1">
    <citation type="submission" date="2024-01" db="EMBL/GenBank/DDBJ databases">
        <title>Genome assemblies of Stephania.</title>
        <authorList>
            <person name="Yang L."/>
        </authorList>
    </citation>
    <scope>NUCLEOTIDE SEQUENCE [LARGE SCALE GENOMIC DNA]</scope>
    <source>
        <strain evidence="5">YNDBR</strain>
        <tissue evidence="5">Leaf</tissue>
    </source>
</reference>
<keyword evidence="6" id="KW-1185">Reference proteome</keyword>
<feature type="compositionally biased region" description="Basic and acidic residues" evidence="2">
    <location>
        <begin position="964"/>
        <end position="983"/>
    </location>
</feature>
<evidence type="ECO:0000256" key="3">
    <source>
        <dbReference type="SAM" id="Phobius"/>
    </source>
</evidence>
<evidence type="ECO:0000256" key="1">
    <source>
        <dbReference type="ARBA" id="ARBA00022676"/>
    </source>
</evidence>
<keyword evidence="3" id="KW-0812">Transmembrane</keyword>
<accession>A0AAP0LHZ6</accession>